<dbReference type="InterPro" id="IPR023799">
    <property type="entry name" value="RbfA_dom_sf"/>
</dbReference>
<dbReference type="Pfam" id="PF02033">
    <property type="entry name" value="RBFA"/>
    <property type="match status" value="1"/>
</dbReference>
<dbReference type="EMBL" id="WXYQ01000004">
    <property type="protein sequence ID" value="NBG95060.1"/>
    <property type="molecule type" value="Genomic_DNA"/>
</dbReference>
<dbReference type="InterPro" id="IPR000238">
    <property type="entry name" value="RbfA"/>
</dbReference>
<evidence type="ECO:0000313" key="5">
    <source>
        <dbReference type="Proteomes" id="UP000470384"/>
    </source>
</evidence>
<organism evidence="4 5">
    <name type="scientific">Pyruvatibacter mobilis</name>
    <dbReference type="NCBI Taxonomy" id="1712261"/>
    <lineage>
        <taxon>Bacteria</taxon>
        <taxon>Pseudomonadati</taxon>
        <taxon>Pseudomonadota</taxon>
        <taxon>Alphaproteobacteria</taxon>
        <taxon>Hyphomicrobiales</taxon>
        <taxon>Parvibaculaceae</taxon>
        <taxon>Pyruvatibacter</taxon>
    </lineage>
</organism>
<keyword evidence="5" id="KW-1185">Reference proteome</keyword>
<feature type="region of interest" description="Disordered" evidence="3">
    <location>
        <begin position="127"/>
        <end position="146"/>
    </location>
</feature>
<dbReference type="NCBIfam" id="TIGR00082">
    <property type="entry name" value="rbfA"/>
    <property type="match status" value="1"/>
</dbReference>
<comment type="function">
    <text evidence="2">One of several proteins that assist in the late maturation steps of the functional core of the 30S ribosomal subunit. Associates with free 30S ribosomal subunits (but not with 30S subunits that are part of 70S ribosomes or polysomes). Required for efficient processing of 16S rRNA. May interact with the 5'-terminal helix region of 16S rRNA.</text>
</comment>
<dbReference type="HAMAP" id="MF_00003">
    <property type="entry name" value="RbfA"/>
    <property type="match status" value="1"/>
</dbReference>
<proteinExistence type="inferred from homology"/>
<dbReference type="PANTHER" id="PTHR33515:SF1">
    <property type="entry name" value="RIBOSOME-BINDING FACTOR A, CHLOROPLASTIC-RELATED"/>
    <property type="match status" value="1"/>
</dbReference>
<evidence type="ECO:0000313" key="4">
    <source>
        <dbReference type="EMBL" id="NBG95060.1"/>
    </source>
</evidence>
<reference evidence="4 5" key="1">
    <citation type="journal article" date="2016" name="Int. J. Syst. Evol. Microbiol.">
        <title>Pyruvatibacter mobilis gen. nov., sp. nov., a marine bacterium from the culture broth of Picochlorum sp. 122.</title>
        <authorList>
            <person name="Wang G."/>
            <person name="Tang M."/>
            <person name="Wu H."/>
            <person name="Dai S."/>
            <person name="Li T."/>
            <person name="Chen C."/>
            <person name="He H."/>
            <person name="Fan J."/>
            <person name="Xiang W."/>
            <person name="Li X."/>
        </authorList>
    </citation>
    <scope>NUCLEOTIDE SEQUENCE [LARGE SCALE GENOMIC DNA]</scope>
    <source>
        <strain evidence="4 5">GYP-11</strain>
    </source>
</reference>
<comment type="subunit">
    <text evidence="2">Monomer. Binds 30S ribosomal subunits, but not 50S ribosomal subunits or 70S ribosomes.</text>
</comment>
<comment type="subcellular location">
    <subcellularLocation>
        <location evidence="2">Cytoplasm</location>
    </subcellularLocation>
</comment>
<dbReference type="RefSeq" id="WP_160587075.1">
    <property type="nucleotide sequence ID" value="NZ_BMHN01000001.1"/>
</dbReference>
<dbReference type="InterPro" id="IPR015946">
    <property type="entry name" value="KH_dom-like_a/b"/>
</dbReference>
<dbReference type="OrthoDB" id="9805051at2"/>
<dbReference type="GO" id="GO:0043024">
    <property type="term" value="F:ribosomal small subunit binding"/>
    <property type="evidence" value="ECO:0007669"/>
    <property type="project" value="TreeGrafter"/>
</dbReference>
<sequence>MVRSSHASGAGSRGPSQRQLRVGELVRHVLSELLARGDVHDPVLETTIVTVTEVRTSPDLRHARVAIEPLGGQNEKEVLAALNRNRKYLRGELGKRMTSKYTPDLAFEIDESFAEGSRIDAILRSPTVARDTGVETADTQDPADED</sequence>
<dbReference type="GO" id="GO:0030490">
    <property type="term" value="P:maturation of SSU-rRNA"/>
    <property type="evidence" value="ECO:0007669"/>
    <property type="project" value="UniProtKB-UniRule"/>
</dbReference>
<keyword evidence="1 2" id="KW-0690">Ribosome biogenesis</keyword>
<dbReference type="GeneID" id="300655975"/>
<comment type="caution">
    <text evidence="4">The sequence shown here is derived from an EMBL/GenBank/DDBJ whole genome shotgun (WGS) entry which is preliminary data.</text>
</comment>
<evidence type="ECO:0000256" key="3">
    <source>
        <dbReference type="SAM" id="MobiDB-lite"/>
    </source>
</evidence>
<dbReference type="Gene3D" id="3.30.300.20">
    <property type="match status" value="1"/>
</dbReference>
<comment type="similarity">
    <text evidence="2">Belongs to the RbfA family.</text>
</comment>
<dbReference type="NCBIfam" id="NF001802">
    <property type="entry name" value="PRK00521.2-5"/>
    <property type="match status" value="1"/>
</dbReference>
<dbReference type="SUPFAM" id="SSF89919">
    <property type="entry name" value="Ribosome-binding factor A, RbfA"/>
    <property type="match status" value="1"/>
</dbReference>
<keyword evidence="2" id="KW-0963">Cytoplasm</keyword>
<gene>
    <name evidence="2 4" type="primary">rbfA</name>
    <name evidence="4" type="ORF">GTQ45_04885</name>
</gene>
<dbReference type="PANTHER" id="PTHR33515">
    <property type="entry name" value="RIBOSOME-BINDING FACTOR A, CHLOROPLASTIC-RELATED"/>
    <property type="match status" value="1"/>
</dbReference>
<evidence type="ECO:0000256" key="1">
    <source>
        <dbReference type="ARBA" id="ARBA00022517"/>
    </source>
</evidence>
<protein>
    <recommendedName>
        <fullName evidence="2">Ribosome-binding factor A</fullName>
    </recommendedName>
</protein>
<name>A0A845QA60_9HYPH</name>
<dbReference type="GO" id="GO:0005829">
    <property type="term" value="C:cytosol"/>
    <property type="evidence" value="ECO:0007669"/>
    <property type="project" value="TreeGrafter"/>
</dbReference>
<dbReference type="Proteomes" id="UP000470384">
    <property type="component" value="Unassembled WGS sequence"/>
</dbReference>
<dbReference type="AlphaFoldDB" id="A0A845QA60"/>
<evidence type="ECO:0000256" key="2">
    <source>
        <dbReference type="HAMAP-Rule" id="MF_00003"/>
    </source>
</evidence>
<accession>A0A845QA60</accession>